<name>A0A3R8LJ51_9LACO</name>
<dbReference type="AlphaFoldDB" id="A0A3R8LJ51"/>
<dbReference type="OrthoDB" id="2297049at2"/>
<dbReference type="InterPro" id="IPR001387">
    <property type="entry name" value="Cro/C1-type_HTH"/>
</dbReference>
<keyword evidence="3" id="KW-1185">Reference proteome</keyword>
<dbReference type="Gene3D" id="1.10.260.40">
    <property type="entry name" value="lambda repressor-like DNA-binding domains"/>
    <property type="match status" value="1"/>
</dbReference>
<evidence type="ECO:0000259" key="1">
    <source>
        <dbReference type="PROSITE" id="PS50943"/>
    </source>
</evidence>
<reference evidence="2 3" key="1">
    <citation type="submission" date="2018-08" db="EMBL/GenBank/DDBJ databases">
        <title>Genome Lactobacillus garii FI11369.</title>
        <authorList>
            <person name="Diaz M."/>
            <person name="Narbad A."/>
        </authorList>
    </citation>
    <scope>NUCLEOTIDE SEQUENCE [LARGE SCALE GENOMIC DNA]</scope>
    <source>
        <strain evidence="2 3">FI11369</strain>
    </source>
</reference>
<dbReference type="Proteomes" id="UP000283633">
    <property type="component" value="Unassembled WGS sequence"/>
</dbReference>
<dbReference type="EMBL" id="QWZQ01000036">
    <property type="protein sequence ID" value="RRK09878.1"/>
    <property type="molecule type" value="Genomic_DNA"/>
</dbReference>
<protein>
    <submittedName>
        <fullName evidence="2">Helix-turn-helix domain-containing protein</fullName>
    </submittedName>
</protein>
<dbReference type="PROSITE" id="PS50943">
    <property type="entry name" value="HTH_CROC1"/>
    <property type="match status" value="1"/>
</dbReference>
<dbReference type="InterPro" id="IPR010982">
    <property type="entry name" value="Lambda_DNA-bd_dom_sf"/>
</dbReference>
<feature type="domain" description="HTH cro/C1-type" evidence="1">
    <location>
        <begin position="86"/>
        <end position="141"/>
    </location>
</feature>
<dbReference type="CDD" id="cd00093">
    <property type="entry name" value="HTH_XRE"/>
    <property type="match status" value="1"/>
</dbReference>
<comment type="caution">
    <text evidence="2">The sequence shown here is derived from an EMBL/GenBank/DDBJ whole genome shotgun (WGS) entry which is preliminary data.</text>
</comment>
<evidence type="ECO:0000313" key="2">
    <source>
        <dbReference type="EMBL" id="RRK09878.1"/>
    </source>
</evidence>
<gene>
    <name evidence="2" type="ORF">D1831_10335</name>
</gene>
<organism evidence="2 3">
    <name type="scientific">Lactiplantibacillus garii</name>
    <dbReference type="NCBI Taxonomy" id="2306423"/>
    <lineage>
        <taxon>Bacteria</taxon>
        <taxon>Bacillati</taxon>
        <taxon>Bacillota</taxon>
        <taxon>Bacilli</taxon>
        <taxon>Lactobacillales</taxon>
        <taxon>Lactobacillaceae</taxon>
        <taxon>Lactiplantibacillus</taxon>
    </lineage>
</organism>
<proteinExistence type="predicted"/>
<dbReference type="SUPFAM" id="SSF47413">
    <property type="entry name" value="lambda repressor-like DNA-binding domains"/>
    <property type="match status" value="1"/>
</dbReference>
<dbReference type="SMART" id="SM00530">
    <property type="entry name" value="HTH_XRE"/>
    <property type="match status" value="1"/>
</dbReference>
<dbReference type="RefSeq" id="WP_125072859.1">
    <property type="nucleotide sequence ID" value="NZ_QWZQ01000036.1"/>
</dbReference>
<evidence type="ECO:0000313" key="3">
    <source>
        <dbReference type="Proteomes" id="UP000283633"/>
    </source>
</evidence>
<sequence>MRIVKNVKHLNKTTHKMECFNVIIVDESVKIATESFVNQHEYWVPKGEPIDDEENWLEPIDFPDKNLIADYAQYRKKYHFLTPDEIKKQRRALNLNLREASAIVGISYSTLSDIERGLRLQSLIQDNLLRYFGSAFSLAALVDQHYTLIEEKLDRSHLNIDGLVKKLARAREKETAPRPLAELKTRHS</sequence>
<dbReference type="Pfam" id="PF01381">
    <property type="entry name" value="HTH_3"/>
    <property type="match status" value="1"/>
</dbReference>
<accession>A0A3R8LJ51</accession>
<dbReference type="GO" id="GO:0003677">
    <property type="term" value="F:DNA binding"/>
    <property type="evidence" value="ECO:0007669"/>
    <property type="project" value="InterPro"/>
</dbReference>